<dbReference type="Proteomes" id="UP000805193">
    <property type="component" value="Unassembled WGS sequence"/>
</dbReference>
<protein>
    <submittedName>
        <fullName evidence="1">Uncharacterized protein</fullName>
    </submittedName>
</protein>
<proteinExistence type="predicted"/>
<organism evidence="1 2">
    <name type="scientific">Ixodes persulcatus</name>
    <name type="common">Taiga tick</name>
    <dbReference type="NCBI Taxonomy" id="34615"/>
    <lineage>
        <taxon>Eukaryota</taxon>
        <taxon>Metazoa</taxon>
        <taxon>Ecdysozoa</taxon>
        <taxon>Arthropoda</taxon>
        <taxon>Chelicerata</taxon>
        <taxon>Arachnida</taxon>
        <taxon>Acari</taxon>
        <taxon>Parasitiformes</taxon>
        <taxon>Ixodida</taxon>
        <taxon>Ixodoidea</taxon>
        <taxon>Ixodidae</taxon>
        <taxon>Ixodinae</taxon>
        <taxon>Ixodes</taxon>
    </lineage>
</organism>
<sequence>TDDDTHDDDTGDVSSDDIDDPDSDVGGKPGDEYDGGPSTNRMMTPTTTPTTNLTTTLMIPARLPSVDLNTNSSSQRRFVKVVLRSQGYALPDGPKLQAVTRRNMNIVRPPPATRW</sequence>
<feature type="non-terminal residue" evidence="1">
    <location>
        <position position="1"/>
    </location>
</feature>
<dbReference type="EMBL" id="JABSTQ010010202">
    <property type="protein sequence ID" value="KAG0422615.1"/>
    <property type="molecule type" value="Genomic_DNA"/>
</dbReference>
<keyword evidence="2" id="KW-1185">Reference proteome</keyword>
<comment type="caution">
    <text evidence="1">The sequence shown here is derived from an EMBL/GenBank/DDBJ whole genome shotgun (WGS) entry which is preliminary data.</text>
</comment>
<gene>
    <name evidence="1" type="ORF">HPB47_001574</name>
</gene>
<accession>A0AC60PNZ5</accession>
<evidence type="ECO:0000313" key="1">
    <source>
        <dbReference type="EMBL" id="KAG0422615.1"/>
    </source>
</evidence>
<evidence type="ECO:0000313" key="2">
    <source>
        <dbReference type="Proteomes" id="UP000805193"/>
    </source>
</evidence>
<name>A0AC60PNZ5_IXOPE</name>
<reference evidence="1 2" key="1">
    <citation type="journal article" date="2020" name="Cell">
        <title>Large-Scale Comparative Analyses of Tick Genomes Elucidate Their Genetic Diversity and Vector Capacities.</title>
        <authorList>
            <consortium name="Tick Genome and Microbiome Consortium (TIGMIC)"/>
            <person name="Jia N."/>
            <person name="Wang J."/>
            <person name="Shi W."/>
            <person name="Du L."/>
            <person name="Sun Y."/>
            <person name="Zhan W."/>
            <person name="Jiang J.F."/>
            <person name="Wang Q."/>
            <person name="Zhang B."/>
            <person name="Ji P."/>
            <person name="Bell-Sakyi L."/>
            <person name="Cui X.M."/>
            <person name="Yuan T.T."/>
            <person name="Jiang B.G."/>
            <person name="Yang W.F."/>
            <person name="Lam T.T."/>
            <person name="Chang Q.C."/>
            <person name="Ding S.J."/>
            <person name="Wang X.J."/>
            <person name="Zhu J.G."/>
            <person name="Ruan X.D."/>
            <person name="Zhao L."/>
            <person name="Wei J.T."/>
            <person name="Ye R.Z."/>
            <person name="Que T.C."/>
            <person name="Du C.H."/>
            <person name="Zhou Y.H."/>
            <person name="Cheng J.X."/>
            <person name="Dai P.F."/>
            <person name="Guo W.B."/>
            <person name="Han X.H."/>
            <person name="Huang E.J."/>
            <person name="Li L.F."/>
            <person name="Wei W."/>
            <person name="Gao Y.C."/>
            <person name="Liu J.Z."/>
            <person name="Shao H.Z."/>
            <person name="Wang X."/>
            <person name="Wang C.C."/>
            <person name="Yang T.C."/>
            <person name="Huo Q.B."/>
            <person name="Li W."/>
            <person name="Chen H.Y."/>
            <person name="Chen S.E."/>
            <person name="Zhou L.G."/>
            <person name="Ni X.B."/>
            <person name="Tian J.H."/>
            <person name="Sheng Y."/>
            <person name="Liu T."/>
            <person name="Pan Y.S."/>
            <person name="Xia L.Y."/>
            <person name="Li J."/>
            <person name="Zhao F."/>
            <person name="Cao W.C."/>
        </authorList>
    </citation>
    <scope>NUCLEOTIDE SEQUENCE [LARGE SCALE GENOMIC DNA]</scope>
    <source>
        <strain evidence="1">Iper-2018</strain>
    </source>
</reference>